<comment type="caution">
    <text evidence="1">The sequence shown here is derived from an EMBL/GenBank/DDBJ whole genome shotgun (WGS) entry which is preliminary data.</text>
</comment>
<evidence type="ECO:0000313" key="1">
    <source>
        <dbReference type="EMBL" id="EHG16248.1"/>
    </source>
</evidence>
<dbReference type="HOGENOM" id="CLU_3404819_0_0_10"/>
<keyword evidence="2" id="KW-1185">Reference proteome</keyword>
<dbReference type="Proteomes" id="UP000004597">
    <property type="component" value="Unassembled WGS sequence"/>
</dbReference>
<name>G6AG57_9BACT</name>
<protein>
    <submittedName>
        <fullName evidence="1">Uncharacterized protein</fullName>
    </submittedName>
</protein>
<dbReference type="AlphaFoldDB" id="G6AG57"/>
<sequence>MTELIKKSYRYGIKITAALIRLIYRVIARI</sequence>
<reference evidence="1 2" key="1">
    <citation type="submission" date="2011-10" db="EMBL/GenBank/DDBJ databases">
        <title>The Genome Sequence of Prevotella histicola F0411.</title>
        <authorList>
            <consortium name="The Broad Institute Genome Sequencing Platform"/>
            <person name="Earl A."/>
            <person name="Ward D."/>
            <person name="Feldgarden M."/>
            <person name="Gevers D."/>
            <person name="Izard J."/>
            <person name="Ganesan A."/>
            <person name="Blanton J.M."/>
            <person name="Baranova O.V."/>
            <person name="Tanner A.C."/>
            <person name="Mathney J.M.J."/>
            <person name="Dewhirst F.E."/>
            <person name="Young S.K."/>
            <person name="Zeng Q."/>
            <person name="Gargeya S."/>
            <person name="Fitzgerald M."/>
            <person name="Haas B."/>
            <person name="Abouelleil A."/>
            <person name="Alvarado L."/>
            <person name="Arachchi H.M."/>
            <person name="Berlin A."/>
            <person name="Brown A."/>
            <person name="Chapman S.B."/>
            <person name="Chen Z."/>
            <person name="Dunbar C."/>
            <person name="Freedman E."/>
            <person name="Gearin G."/>
            <person name="Gellesch M."/>
            <person name="Goldberg J."/>
            <person name="Griggs A."/>
            <person name="Gujja S."/>
            <person name="Heiman D."/>
            <person name="Howarth C."/>
            <person name="Larson L."/>
            <person name="Lui A."/>
            <person name="MacDonald P.J.P."/>
            <person name="Montmayeur A."/>
            <person name="Murphy C."/>
            <person name="Neiman D."/>
            <person name="Pearson M."/>
            <person name="Priest M."/>
            <person name="Roberts A."/>
            <person name="Saif S."/>
            <person name="Shea T."/>
            <person name="Shenoy N."/>
            <person name="Sisk P."/>
            <person name="Stolte C."/>
            <person name="Sykes S."/>
            <person name="Wortman J."/>
            <person name="Nusbaum C."/>
            <person name="Birren B."/>
        </authorList>
    </citation>
    <scope>NUCLEOTIDE SEQUENCE [LARGE SCALE GENOMIC DNA]</scope>
    <source>
        <strain evidence="1 2">F0411</strain>
    </source>
</reference>
<dbReference type="EMBL" id="AFXP01000009">
    <property type="protein sequence ID" value="EHG16248.1"/>
    <property type="molecule type" value="Genomic_DNA"/>
</dbReference>
<evidence type="ECO:0000313" key="2">
    <source>
        <dbReference type="Proteomes" id="UP000004597"/>
    </source>
</evidence>
<accession>G6AG57</accession>
<proteinExistence type="predicted"/>
<gene>
    <name evidence="1" type="ORF">HMPREF9138_01084</name>
</gene>
<organism evidence="1 2">
    <name type="scientific">Prevotella histicola F0411</name>
    <dbReference type="NCBI Taxonomy" id="857291"/>
    <lineage>
        <taxon>Bacteria</taxon>
        <taxon>Pseudomonadati</taxon>
        <taxon>Bacteroidota</taxon>
        <taxon>Bacteroidia</taxon>
        <taxon>Bacteroidales</taxon>
        <taxon>Prevotellaceae</taxon>
        <taxon>Prevotella</taxon>
    </lineage>
</organism>